<dbReference type="Proteomes" id="UP000035762">
    <property type="component" value="Unassembled WGS sequence"/>
</dbReference>
<keyword evidence="3" id="KW-1185">Reference proteome</keyword>
<gene>
    <name evidence="2" type="ORF">BN961_00610</name>
</gene>
<name>A0A090MNG7_AFIFE</name>
<dbReference type="EMBL" id="CCAZ020000001">
    <property type="protein sequence ID" value="CEG07224.1"/>
    <property type="molecule type" value="Genomic_DNA"/>
</dbReference>
<comment type="caution">
    <text evidence="2">The sequence shown here is derived from an EMBL/GenBank/DDBJ whole genome shotgun (WGS) entry which is preliminary data.</text>
</comment>
<protein>
    <submittedName>
        <fullName evidence="2">Uncharacterized protein</fullName>
    </submittedName>
</protein>
<feature type="region of interest" description="Disordered" evidence="1">
    <location>
        <begin position="1"/>
        <end position="23"/>
    </location>
</feature>
<accession>A0A090MNG7</accession>
<evidence type="ECO:0000313" key="2">
    <source>
        <dbReference type="EMBL" id="CEG07224.1"/>
    </source>
</evidence>
<evidence type="ECO:0000313" key="3">
    <source>
        <dbReference type="Proteomes" id="UP000035762"/>
    </source>
</evidence>
<evidence type="ECO:0000256" key="1">
    <source>
        <dbReference type="SAM" id="MobiDB-lite"/>
    </source>
</evidence>
<organism evidence="2 3">
    <name type="scientific">Afipia felis</name>
    <name type="common">Cat scratch disease bacillus</name>
    <dbReference type="NCBI Taxonomy" id="1035"/>
    <lineage>
        <taxon>Bacteria</taxon>
        <taxon>Pseudomonadati</taxon>
        <taxon>Pseudomonadota</taxon>
        <taxon>Alphaproteobacteria</taxon>
        <taxon>Hyphomicrobiales</taxon>
        <taxon>Nitrobacteraceae</taxon>
        <taxon>Afipia</taxon>
    </lineage>
</organism>
<reference evidence="2 3" key="1">
    <citation type="journal article" date="2014" name="Genome Announc.">
        <title>Genome Sequence of Afipia felis Strain 76713, Isolated in Hospital Water Using an Amoeba Co-Culture Procedure.</title>
        <authorList>
            <person name="Benamar S."/>
            <person name="La Scola B."/>
            <person name="Croce O."/>
        </authorList>
    </citation>
    <scope>NUCLEOTIDE SEQUENCE [LARGE SCALE GENOMIC DNA]</scope>
    <source>
        <strain evidence="2 3">76713</strain>
    </source>
</reference>
<proteinExistence type="predicted"/>
<dbReference type="AlphaFoldDB" id="A0A090MNG7"/>
<sequence length="85" mass="8613">MAVKQEKAPKTHHFGRTFGLPPGLPGGGITGMELLGGFGVGACISGSTPAGGHSTPSDWASVSPSGLPVSLFGFDDWTRPSFGEI</sequence>